<dbReference type="KEGG" id="vg:16207393"/>
<protein>
    <submittedName>
        <fullName evidence="1">Uncharacterized protein</fullName>
    </submittedName>
</protein>
<evidence type="ECO:0000313" key="2">
    <source>
        <dbReference type="Proteomes" id="UP000013564"/>
    </source>
</evidence>
<accession>R4JKH8</accession>
<reference evidence="1 2" key="1">
    <citation type="journal article" date="2013" name="J. Virol.">
        <title>Morphology, Physiological Characteristics, and Complete Sequence of Marine Bacteriophage RIO-1 Infecting Pseudoalteromonas marina.</title>
        <authorList>
            <person name="Hardies S.C."/>
            <person name="Hwang Y.J."/>
            <person name="Hwang C.Y."/>
            <person name="Jang G.I."/>
            <person name="Cho B.C."/>
        </authorList>
    </citation>
    <scope>NUCLEOTIDE SEQUENCE [LARGE SCALE GENOMIC DNA]</scope>
</reference>
<proteinExistence type="predicted"/>
<name>R4JKH8_9CAUD</name>
<dbReference type="RefSeq" id="YP_008051095.1">
    <property type="nucleotide sequence ID" value="NC_021300.1"/>
</dbReference>
<organism evidence="1 2">
    <name type="scientific">Pseudoalteromonas phage RIO-1</name>
    <dbReference type="NCBI Taxonomy" id="1316739"/>
    <lineage>
        <taxon>Viruses</taxon>
        <taxon>Duplodnaviria</taxon>
        <taxon>Heunggongvirae</taxon>
        <taxon>Uroviricota</taxon>
        <taxon>Caudoviricetes</taxon>
        <taxon>Zobellviridae</taxon>
        <taxon>Melvirus</taxon>
        <taxon>Melvirus orientalis</taxon>
    </lineage>
</organism>
<evidence type="ECO:0000313" key="1">
    <source>
        <dbReference type="EMBL" id="AGK87039.1"/>
    </source>
</evidence>
<dbReference type="GeneID" id="16207393"/>
<dbReference type="Proteomes" id="UP000013564">
    <property type="component" value="Segment"/>
</dbReference>
<sequence length="162" mass="19422">MLDWKKQHCGVHRASWEQVKESMPEVYELIQEDFPEDPERFTWDIKVHMLMPNQFPCIPNWHFDNIPRVNNEQDWGQVRTDLPMYLWISGEPLTEFRDGKISPKTWVRFTQKDEHRGTMSEDFQWRGFIRATHKDILAANPSGTDVTRRHSQVYLDASNFSW</sequence>
<gene>
    <name evidence="1" type="ORF">RIO-1_25</name>
</gene>
<dbReference type="EMBL" id="KC751414">
    <property type="protein sequence ID" value="AGK87039.1"/>
    <property type="molecule type" value="Genomic_DNA"/>
</dbReference>
<dbReference type="OrthoDB" id="12929at10239"/>
<keyword evidence="2" id="KW-1185">Reference proteome</keyword>